<dbReference type="PANTHER" id="PTHR47738:SF2">
    <property type="entry name" value="PTS SYSTEM FRUCTOSE-LIKE EIIA COMPONENT"/>
    <property type="match status" value="1"/>
</dbReference>
<gene>
    <name evidence="2" type="ORF">J2S15_003198</name>
</gene>
<dbReference type="CDD" id="cd00211">
    <property type="entry name" value="PTS_IIA_fru"/>
    <property type="match status" value="1"/>
</dbReference>
<dbReference type="PANTHER" id="PTHR47738">
    <property type="entry name" value="PTS SYSTEM FRUCTOSE-LIKE EIIA COMPONENT-RELATED"/>
    <property type="match status" value="1"/>
</dbReference>
<accession>A0ABU0E6B1</accession>
<dbReference type="RefSeq" id="WP_307410065.1">
    <property type="nucleotide sequence ID" value="NZ_JAUSUR010000006.1"/>
</dbReference>
<evidence type="ECO:0000259" key="1">
    <source>
        <dbReference type="PROSITE" id="PS51094"/>
    </source>
</evidence>
<feature type="domain" description="PTS EIIA type-2" evidence="1">
    <location>
        <begin position="2"/>
        <end position="144"/>
    </location>
</feature>
<dbReference type="PROSITE" id="PS51094">
    <property type="entry name" value="PTS_EIIA_TYPE_2"/>
    <property type="match status" value="1"/>
</dbReference>
<keyword evidence="3" id="KW-1185">Reference proteome</keyword>
<proteinExistence type="predicted"/>
<dbReference type="SUPFAM" id="SSF55804">
    <property type="entry name" value="Phoshotransferase/anion transport protein"/>
    <property type="match status" value="1"/>
</dbReference>
<dbReference type="Proteomes" id="UP001230220">
    <property type="component" value="Unassembled WGS sequence"/>
</dbReference>
<comment type="caution">
    <text evidence="2">The sequence shown here is derived from an EMBL/GenBank/DDBJ whole genome shotgun (WGS) entry which is preliminary data.</text>
</comment>
<sequence length="146" mass="16839">MALIEKELICLNKEYKDKYQVIKELSLLAKDCDKVSDVEDYENTVLQREEEFSTAIGCLSAVPHGECDSVKEPFIIFSRATQSFKWDEIDVQMIFMIGLPLKNSAEIHMRILNNIAVNLTDEDFRNALLTSTNEKEIFDILQMIDK</sequence>
<dbReference type="InterPro" id="IPR051541">
    <property type="entry name" value="PTS_SugarTrans_NitroReg"/>
</dbReference>
<dbReference type="InterPro" id="IPR016152">
    <property type="entry name" value="PTrfase/Anion_transptr"/>
</dbReference>
<dbReference type="Pfam" id="PF00359">
    <property type="entry name" value="PTS_EIIA_2"/>
    <property type="match status" value="1"/>
</dbReference>
<evidence type="ECO:0000313" key="2">
    <source>
        <dbReference type="EMBL" id="MDQ0362444.1"/>
    </source>
</evidence>
<reference evidence="2 3" key="1">
    <citation type="submission" date="2023-07" db="EMBL/GenBank/DDBJ databases">
        <title>Genomic Encyclopedia of Type Strains, Phase IV (KMG-IV): sequencing the most valuable type-strain genomes for metagenomic binning, comparative biology and taxonomic classification.</title>
        <authorList>
            <person name="Goeker M."/>
        </authorList>
    </citation>
    <scope>NUCLEOTIDE SEQUENCE [LARGE SCALE GENOMIC DNA]</scope>
    <source>
        <strain evidence="2 3">DSM 16784</strain>
    </source>
</reference>
<dbReference type="InterPro" id="IPR002178">
    <property type="entry name" value="PTS_EIIA_type-2_dom"/>
</dbReference>
<dbReference type="Gene3D" id="3.40.930.10">
    <property type="entry name" value="Mannitol-specific EII, Chain A"/>
    <property type="match status" value="1"/>
</dbReference>
<organism evidence="2 3">
    <name type="scientific">Breznakia pachnodae</name>
    <dbReference type="NCBI Taxonomy" id="265178"/>
    <lineage>
        <taxon>Bacteria</taxon>
        <taxon>Bacillati</taxon>
        <taxon>Bacillota</taxon>
        <taxon>Erysipelotrichia</taxon>
        <taxon>Erysipelotrichales</taxon>
        <taxon>Erysipelotrichaceae</taxon>
        <taxon>Breznakia</taxon>
    </lineage>
</organism>
<name>A0ABU0E6B1_9FIRM</name>
<evidence type="ECO:0000313" key="3">
    <source>
        <dbReference type="Proteomes" id="UP001230220"/>
    </source>
</evidence>
<dbReference type="EMBL" id="JAUSUR010000006">
    <property type="protein sequence ID" value="MDQ0362444.1"/>
    <property type="molecule type" value="Genomic_DNA"/>
</dbReference>
<protein>
    <submittedName>
        <fullName evidence="2">PTS system fructose-specific IIA component</fullName>
    </submittedName>
</protein>